<comment type="similarity">
    <text evidence="2 8">Belongs to the CorA metal ion transporter (MIT) (TC 1.A.35) family.</text>
</comment>
<comment type="function">
    <text evidence="8">Mediates influx of magnesium ions.</text>
</comment>
<keyword evidence="8" id="KW-0460">Magnesium</keyword>
<dbReference type="InterPro" id="IPR045863">
    <property type="entry name" value="CorA_TM1_TM2"/>
</dbReference>
<dbReference type="SUPFAM" id="SSF143865">
    <property type="entry name" value="CorA soluble domain-like"/>
    <property type="match status" value="1"/>
</dbReference>
<keyword evidence="3 8" id="KW-0813">Transport</keyword>
<dbReference type="InterPro" id="IPR045861">
    <property type="entry name" value="CorA_cytoplasmic_dom"/>
</dbReference>
<dbReference type="InterPro" id="IPR002523">
    <property type="entry name" value="MgTranspt_CorA/ZnTranspt_ZntB"/>
</dbReference>
<evidence type="ECO:0000313" key="11">
    <source>
        <dbReference type="Proteomes" id="UP001479606"/>
    </source>
</evidence>
<gene>
    <name evidence="8 10" type="primary">corA</name>
    <name evidence="10" type="ORF">AAFH49_21675</name>
</gene>
<dbReference type="RefSeq" id="WP_342301499.1">
    <property type="nucleotide sequence ID" value="NZ_JBCEVZ010000101.1"/>
</dbReference>
<comment type="caution">
    <text evidence="10">The sequence shown here is derived from an EMBL/GenBank/DDBJ whole genome shotgun (WGS) entry which is preliminary data.</text>
</comment>
<reference evidence="10 11" key="1">
    <citation type="journal article" date="2018" name="Arch. Microbiol.">
        <title>Hymenobacter segetis sp. nov., isolated from soil.</title>
        <authorList>
            <person name="Ten L.N."/>
            <person name="Lim S.J."/>
            <person name="Kim B.O."/>
            <person name="Kang I.K."/>
            <person name="Jung H.Y."/>
        </authorList>
    </citation>
    <scope>NUCLEOTIDE SEQUENCE [LARGE SCALE GENOMIC DNA]</scope>
    <source>
        <strain evidence="10 11">S7-3-11</strain>
    </source>
</reference>
<dbReference type="InterPro" id="IPR004488">
    <property type="entry name" value="Mg/Co-transport_prot_CorA"/>
</dbReference>
<accession>A0ABU9M218</accession>
<dbReference type="Pfam" id="PF01544">
    <property type="entry name" value="CorA"/>
    <property type="match status" value="1"/>
</dbReference>
<evidence type="ECO:0000256" key="8">
    <source>
        <dbReference type="RuleBase" id="RU362010"/>
    </source>
</evidence>
<feature type="transmembrane region" description="Helical" evidence="8">
    <location>
        <begin position="329"/>
        <end position="352"/>
    </location>
</feature>
<dbReference type="Proteomes" id="UP001479606">
    <property type="component" value="Unassembled WGS sequence"/>
</dbReference>
<evidence type="ECO:0000256" key="4">
    <source>
        <dbReference type="ARBA" id="ARBA00022475"/>
    </source>
</evidence>
<evidence type="ECO:0000256" key="1">
    <source>
        <dbReference type="ARBA" id="ARBA00004651"/>
    </source>
</evidence>
<evidence type="ECO:0000256" key="9">
    <source>
        <dbReference type="SAM" id="MobiDB-lite"/>
    </source>
</evidence>
<keyword evidence="6 8" id="KW-1133">Transmembrane helix</keyword>
<keyword evidence="5 8" id="KW-0812">Transmembrane</keyword>
<evidence type="ECO:0000256" key="5">
    <source>
        <dbReference type="ARBA" id="ARBA00022692"/>
    </source>
</evidence>
<keyword evidence="11" id="KW-1185">Reference proteome</keyword>
<evidence type="ECO:0000313" key="10">
    <source>
        <dbReference type="EMBL" id="MEL5996835.1"/>
    </source>
</evidence>
<protein>
    <recommendedName>
        <fullName evidence="8">Magnesium transport protein CorA</fullName>
    </recommendedName>
</protein>
<feature type="region of interest" description="Disordered" evidence="9">
    <location>
        <begin position="1"/>
        <end position="27"/>
    </location>
</feature>
<evidence type="ECO:0000256" key="7">
    <source>
        <dbReference type="ARBA" id="ARBA00023136"/>
    </source>
</evidence>
<dbReference type="CDD" id="cd12828">
    <property type="entry name" value="TmCorA-like_1"/>
    <property type="match status" value="1"/>
</dbReference>
<dbReference type="PANTHER" id="PTHR46494">
    <property type="entry name" value="CORA FAMILY METAL ION TRANSPORTER (EUROFUNG)"/>
    <property type="match status" value="1"/>
</dbReference>
<name>A0ABU9M218_9BACT</name>
<keyword evidence="8" id="KW-0406">Ion transport</keyword>
<comment type="subcellular location">
    <subcellularLocation>
        <location evidence="1">Cell membrane</location>
        <topology evidence="1">Multi-pass membrane protein</topology>
    </subcellularLocation>
    <subcellularLocation>
        <location evidence="8">Membrane</location>
        <topology evidence="8">Multi-pass membrane protein</topology>
    </subcellularLocation>
</comment>
<evidence type="ECO:0000256" key="2">
    <source>
        <dbReference type="ARBA" id="ARBA00009765"/>
    </source>
</evidence>
<feature type="compositionally biased region" description="Polar residues" evidence="9">
    <location>
        <begin position="1"/>
        <end position="16"/>
    </location>
</feature>
<proteinExistence type="inferred from homology"/>
<keyword evidence="4 8" id="KW-1003">Cell membrane</keyword>
<evidence type="ECO:0000256" key="3">
    <source>
        <dbReference type="ARBA" id="ARBA00022448"/>
    </source>
</evidence>
<evidence type="ECO:0000256" key="6">
    <source>
        <dbReference type="ARBA" id="ARBA00022989"/>
    </source>
</evidence>
<feature type="transmembrane region" description="Helical" evidence="8">
    <location>
        <begin position="372"/>
        <end position="393"/>
    </location>
</feature>
<dbReference type="NCBIfam" id="TIGR00383">
    <property type="entry name" value="corA"/>
    <property type="match status" value="1"/>
</dbReference>
<dbReference type="EMBL" id="JBCEVZ010000101">
    <property type="protein sequence ID" value="MEL5996835.1"/>
    <property type="molecule type" value="Genomic_DNA"/>
</dbReference>
<dbReference type="Gene3D" id="1.20.58.340">
    <property type="entry name" value="Magnesium transport protein CorA, transmembrane region"/>
    <property type="match status" value="2"/>
</dbReference>
<dbReference type="PANTHER" id="PTHR46494:SF1">
    <property type="entry name" value="CORA FAMILY METAL ION TRANSPORTER (EUROFUNG)"/>
    <property type="match status" value="1"/>
</dbReference>
<dbReference type="Gene3D" id="3.30.460.20">
    <property type="entry name" value="CorA soluble domain-like"/>
    <property type="match status" value="1"/>
</dbReference>
<keyword evidence="7 8" id="KW-0472">Membrane</keyword>
<sequence>MNPLSSNPQATPNRSPALTEPAGAAPYTITDREATRQAREQQVGQRPGTLNIRPGALKPRLFLMSYDDSTFTEQEYTDRYDELLDELRQHPELKHWIDVRGYGDLPLIEQMMQDFGLHPLQMEDVLNDYQRAKIDVFDDNRLFMVSRMTDFTRDLEIDDDQLSIFTGPNYVLTFQDDYDDCLDSLRTRIRSNFSTLRRHPVLYLAYALTDVVLDHYYPTMAAIGDYIEDLEEAIFADKRPRRLLNRILRIKKDVVRFRRLVYPERDKIAEILRLPEEIMPETLKIFYRDAYDHAIQALDLAESYRDNISSLTDLYLSDQGNRMNEVMKVLTIISTIFIPLSFVVGLYGMNFQHVDEHGHLLPRNMPELYSPWGYPMVLFAMGMVVATQLFYFYRKGWLTNR</sequence>
<dbReference type="SUPFAM" id="SSF144083">
    <property type="entry name" value="Magnesium transport protein CorA, transmembrane region"/>
    <property type="match status" value="1"/>
</dbReference>
<organism evidence="10 11">
    <name type="scientific">Hymenobacter segetis</name>
    <dbReference type="NCBI Taxonomy" id="2025509"/>
    <lineage>
        <taxon>Bacteria</taxon>
        <taxon>Pseudomonadati</taxon>
        <taxon>Bacteroidota</taxon>
        <taxon>Cytophagia</taxon>
        <taxon>Cytophagales</taxon>
        <taxon>Hymenobacteraceae</taxon>
        <taxon>Hymenobacter</taxon>
    </lineage>
</organism>